<feature type="transmembrane region" description="Helical" evidence="2">
    <location>
        <begin position="281"/>
        <end position="306"/>
    </location>
</feature>
<dbReference type="AlphaFoldDB" id="A0A1I8IAN3"/>
<feature type="compositionally biased region" description="Basic residues" evidence="1">
    <location>
        <begin position="483"/>
        <end position="497"/>
    </location>
</feature>
<evidence type="ECO:0000256" key="1">
    <source>
        <dbReference type="SAM" id="MobiDB-lite"/>
    </source>
</evidence>
<reference evidence="4" key="1">
    <citation type="submission" date="2016-11" db="UniProtKB">
        <authorList>
            <consortium name="WormBaseParasite"/>
        </authorList>
    </citation>
    <scope>IDENTIFICATION</scope>
</reference>
<feature type="compositionally biased region" description="Low complexity" evidence="1">
    <location>
        <begin position="560"/>
        <end position="574"/>
    </location>
</feature>
<dbReference type="Proteomes" id="UP000095280">
    <property type="component" value="Unplaced"/>
</dbReference>
<keyword evidence="2" id="KW-0472">Membrane</keyword>
<organism evidence="3 4">
    <name type="scientific">Macrostomum lignano</name>
    <dbReference type="NCBI Taxonomy" id="282301"/>
    <lineage>
        <taxon>Eukaryota</taxon>
        <taxon>Metazoa</taxon>
        <taxon>Spiralia</taxon>
        <taxon>Lophotrochozoa</taxon>
        <taxon>Platyhelminthes</taxon>
        <taxon>Rhabditophora</taxon>
        <taxon>Macrostomorpha</taxon>
        <taxon>Macrostomida</taxon>
        <taxon>Macrostomidae</taxon>
        <taxon>Macrostomum</taxon>
    </lineage>
</organism>
<evidence type="ECO:0000313" key="3">
    <source>
        <dbReference type="Proteomes" id="UP000095280"/>
    </source>
</evidence>
<keyword evidence="2" id="KW-1133">Transmembrane helix</keyword>
<protein>
    <submittedName>
        <fullName evidence="4">HECT-domain (Ubiquitin-transferase) domain-containing protein</fullName>
    </submittedName>
</protein>
<feature type="compositionally biased region" description="Low complexity" evidence="1">
    <location>
        <begin position="326"/>
        <end position="344"/>
    </location>
</feature>
<feature type="compositionally biased region" description="Gly residues" evidence="1">
    <location>
        <begin position="501"/>
        <end position="511"/>
    </location>
</feature>
<evidence type="ECO:0000313" key="4">
    <source>
        <dbReference type="WBParaSite" id="maker-uti_cns_0010867-snap-gene-0.6-mRNA-1"/>
    </source>
</evidence>
<name>A0A1I8IAN3_9PLAT</name>
<proteinExistence type="predicted"/>
<keyword evidence="3" id="KW-1185">Reference proteome</keyword>
<feature type="region of interest" description="Disordered" evidence="1">
    <location>
        <begin position="427"/>
        <end position="574"/>
    </location>
</feature>
<dbReference type="WBParaSite" id="maker-uti_cns_0010867-snap-gene-0.6-mRNA-1">
    <property type="protein sequence ID" value="maker-uti_cns_0010867-snap-gene-0.6-mRNA-1"/>
    <property type="gene ID" value="maker-uti_cns_0010867-snap-gene-0.6"/>
</dbReference>
<feature type="compositionally biased region" description="Basic residues" evidence="1">
    <location>
        <begin position="527"/>
        <end position="559"/>
    </location>
</feature>
<keyword evidence="2" id="KW-0812">Transmembrane</keyword>
<feature type="region of interest" description="Disordered" evidence="1">
    <location>
        <begin position="326"/>
        <end position="349"/>
    </location>
</feature>
<feature type="compositionally biased region" description="Basic and acidic residues" evidence="1">
    <location>
        <begin position="443"/>
        <end position="455"/>
    </location>
</feature>
<evidence type="ECO:0000256" key="2">
    <source>
        <dbReference type="SAM" id="Phobius"/>
    </source>
</evidence>
<accession>A0A1I8IAN3</accession>
<feature type="compositionally biased region" description="Acidic residues" evidence="1">
    <location>
        <begin position="456"/>
        <end position="468"/>
    </location>
</feature>
<sequence>SAMKPLAKLLSSDRILLNGGFTASTSSSGRQYQRHQLRRKVQRISRRQQVEQHLAAELAVNQFLKRVEQLAQDEFVQLLRGEPVALGQAEHEQRGHSARIGVPLAAGSSCWHSLLQVLEQQMLHKRMPNEIFLSERQQVLLQVLHDQAGSFRSQRILEPHNAGGFEQRQLGPEELLQDGGPLCGIGELIVGGLNQLGGEPVLQQLRSSALDSSEYPALLIAAAFEHGFEHAACVVRGGQLGQFASADFEHRFAQLGHSAVSSSDTKSAFFFCFFFKARRSFFVGGCFSCCCFCCCCCLLGFFNFFLSDSFRSSKMVESFRFEFSNSSSSAASSPFSASSSSPSSEPDEDAAARGRLRFRSPAIATAPRFLIVLARLARLRPMRGICLPPAFLSTAAEFLLSICSSAVAADGSDSFRFLPPGRTAAAAAAPSLAPEPPNPAADFKSDTVLRNADDKLDLDDSDSEDEETPVGYGKTAHVEIFIHQRRVPRRVQRRGRRGSAGCSGGVGGGSAQRGRRRGQRRGSGVQRRGRRRGQRRVQRRGRRRGQRRVQQRGRRRGQRRCSSGSAAGSAAGSAEGAVAGSAAGSAEGAAAESAAEDAVARSVEGAAARSAEGAAAGSAEGAAARLLPLSLLLTMRSGKALQTGPERVNLSICIGAAVCFEIGQQRSRCCRATSRRSKTLMSQDVESDHRAKRVANQREAAFVVGISACLHEPVHHPGQSAARSDAASTSRSVLAVITKLHQSVRTVEHKLCTVSFDAI</sequence>